<dbReference type="GO" id="GO:0004650">
    <property type="term" value="F:polygalacturonase activity"/>
    <property type="evidence" value="ECO:0007669"/>
    <property type="project" value="InterPro"/>
</dbReference>
<dbReference type="Gene3D" id="2.160.20.10">
    <property type="entry name" value="Single-stranded right-handed beta-helix, Pectin lyase-like"/>
    <property type="match status" value="2"/>
</dbReference>
<dbReference type="Proteomes" id="UP001054889">
    <property type="component" value="Unassembled WGS sequence"/>
</dbReference>
<evidence type="ECO:0000313" key="11">
    <source>
        <dbReference type="EMBL" id="GJN18905.1"/>
    </source>
</evidence>
<dbReference type="PANTHER" id="PTHR31375">
    <property type="match status" value="1"/>
</dbReference>
<sequence length="143" mass="15016">MQSCRVGTGDDCVSISNASFNIKMRRIECGPGHGISIGSLGKDRSVAAVANVVLEQATVRNAQNGVSNVVFRHITGTATRAEAIKLACSDAVPCKGIVLGDIDIRREGGDGGEVQAVCNAVTGLDEERHDEQGKDDAVRHTEL</sequence>
<evidence type="ECO:0000256" key="6">
    <source>
        <dbReference type="ARBA" id="ARBA00023295"/>
    </source>
</evidence>
<evidence type="ECO:0000256" key="3">
    <source>
        <dbReference type="ARBA" id="ARBA00022512"/>
    </source>
</evidence>
<evidence type="ECO:0000256" key="5">
    <source>
        <dbReference type="ARBA" id="ARBA00022801"/>
    </source>
</evidence>
<keyword evidence="7" id="KW-0961">Cell wall biogenesis/degradation</keyword>
<protein>
    <recommendedName>
        <fullName evidence="13">Polygalacturonase</fullName>
    </recommendedName>
</protein>
<dbReference type="Pfam" id="PF00295">
    <property type="entry name" value="Glyco_hydro_28"/>
    <property type="match status" value="1"/>
</dbReference>
<reference evidence="11" key="1">
    <citation type="journal article" date="2018" name="DNA Res.">
        <title>Multiple hybrid de novo genome assembly of finger millet, an orphan allotetraploid crop.</title>
        <authorList>
            <person name="Hatakeyama M."/>
            <person name="Aluri S."/>
            <person name="Balachadran M.T."/>
            <person name="Sivarajan S.R."/>
            <person name="Patrignani A."/>
            <person name="Gruter S."/>
            <person name="Poveda L."/>
            <person name="Shimizu-Inatsugi R."/>
            <person name="Baeten J."/>
            <person name="Francoijs K.J."/>
            <person name="Nataraja K.N."/>
            <person name="Reddy Y.A.N."/>
            <person name="Phadnis S."/>
            <person name="Ravikumar R.L."/>
            <person name="Schlapbach R."/>
            <person name="Sreeman S.M."/>
            <person name="Shimizu K.K."/>
        </authorList>
    </citation>
    <scope>NUCLEOTIDE SEQUENCE</scope>
</reference>
<evidence type="ECO:0000256" key="4">
    <source>
        <dbReference type="ARBA" id="ARBA00022525"/>
    </source>
</evidence>
<evidence type="ECO:0000256" key="1">
    <source>
        <dbReference type="ARBA" id="ARBA00004191"/>
    </source>
</evidence>
<evidence type="ECO:0000256" key="9">
    <source>
        <dbReference type="RuleBase" id="RU361169"/>
    </source>
</evidence>
<evidence type="ECO:0000256" key="8">
    <source>
        <dbReference type="PROSITE-ProRule" id="PRU10052"/>
    </source>
</evidence>
<evidence type="ECO:0008006" key="13">
    <source>
        <dbReference type="Google" id="ProtNLM"/>
    </source>
</evidence>
<evidence type="ECO:0000256" key="10">
    <source>
        <dbReference type="SAM" id="MobiDB-lite"/>
    </source>
</evidence>
<comment type="similarity">
    <text evidence="2 9">Belongs to the glycosyl hydrolase 28 family.</text>
</comment>
<comment type="caution">
    <text evidence="11">The sequence shown here is derived from an EMBL/GenBank/DDBJ whole genome shotgun (WGS) entry which is preliminary data.</text>
</comment>
<dbReference type="EMBL" id="BQKI01000074">
    <property type="protein sequence ID" value="GJN18905.1"/>
    <property type="molecule type" value="Genomic_DNA"/>
</dbReference>
<dbReference type="InterPro" id="IPR000743">
    <property type="entry name" value="Glyco_hydro_28"/>
</dbReference>
<reference evidence="11" key="2">
    <citation type="submission" date="2021-12" db="EMBL/GenBank/DDBJ databases">
        <title>Resequencing data analysis of finger millet.</title>
        <authorList>
            <person name="Hatakeyama M."/>
            <person name="Aluri S."/>
            <person name="Balachadran M.T."/>
            <person name="Sivarajan S.R."/>
            <person name="Poveda L."/>
            <person name="Shimizu-Inatsugi R."/>
            <person name="Schlapbach R."/>
            <person name="Sreeman S.M."/>
            <person name="Shimizu K.K."/>
        </authorList>
    </citation>
    <scope>NUCLEOTIDE SEQUENCE</scope>
</reference>
<evidence type="ECO:0000256" key="7">
    <source>
        <dbReference type="ARBA" id="ARBA00023316"/>
    </source>
</evidence>
<feature type="compositionally biased region" description="Basic and acidic residues" evidence="10">
    <location>
        <begin position="125"/>
        <end position="143"/>
    </location>
</feature>
<comment type="subcellular location">
    <subcellularLocation>
        <location evidence="1">Secreted</location>
        <location evidence="1">Cell wall</location>
    </subcellularLocation>
</comment>
<feature type="region of interest" description="Disordered" evidence="10">
    <location>
        <begin position="123"/>
        <end position="143"/>
    </location>
</feature>
<evidence type="ECO:0000313" key="12">
    <source>
        <dbReference type="Proteomes" id="UP001054889"/>
    </source>
</evidence>
<dbReference type="PROSITE" id="PS00502">
    <property type="entry name" value="POLYGALACTURONASE"/>
    <property type="match status" value="1"/>
</dbReference>
<proteinExistence type="inferred from homology"/>
<dbReference type="SUPFAM" id="SSF51126">
    <property type="entry name" value="Pectin lyase-like"/>
    <property type="match status" value="1"/>
</dbReference>
<keyword evidence="3" id="KW-0134">Cell wall</keyword>
<dbReference type="InterPro" id="IPR012334">
    <property type="entry name" value="Pectin_lyas_fold"/>
</dbReference>
<name>A0AAV5E8J3_ELECO</name>
<keyword evidence="6 9" id="KW-0326">Glycosidase</keyword>
<gene>
    <name evidence="11" type="primary">gb06117</name>
    <name evidence="11" type="ORF">PR202_gb06117</name>
</gene>
<keyword evidence="5 9" id="KW-0378">Hydrolase</keyword>
<dbReference type="AlphaFoldDB" id="A0AAV5E8J3"/>
<evidence type="ECO:0000256" key="2">
    <source>
        <dbReference type="ARBA" id="ARBA00008834"/>
    </source>
</evidence>
<keyword evidence="12" id="KW-1185">Reference proteome</keyword>
<organism evidence="11 12">
    <name type="scientific">Eleusine coracana subsp. coracana</name>
    <dbReference type="NCBI Taxonomy" id="191504"/>
    <lineage>
        <taxon>Eukaryota</taxon>
        <taxon>Viridiplantae</taxon>
        <taxon>Streptophyta</taxon>
        <taxon>Embryophyta</taxon>
        <taxon>Tracheophyta</taxon>
        <taxon>Spermatophyta</taxon>
        <taxon>Magnoliopsida</taxon>
        <taxon>Liliopsida</taxon>
        <taxon>Poales</taxon>
        <taxon>Poaceae</taxon>
        <taxon>PACMAD clade</taxon>
        <taxon>Chloridoideae</taxon>
        <taxon>Cynodonteae</taxon>
        <taxon>Eleusininae</taxon>
        <taxon>Eleusine</taxon>
    </lineage>
</organism>
<dbReference type="GO" id="GO:0071555">
    <property type="term" value="P:cell wall organization"/>
    <property type="evidence" value="ECO:0007669"/>
    <property type="project" value="UniProtKB-KW"/>
</dbReference>
<keyword evidence="4" id="KW-0964">Secreted</keyword>
<dbReference type="InterPro" id="IPR011050">
    <property type="entry name" value="Pectin_lyase_fold/virulence"/>
</dbReference>
<accession>A0AAV5E8J3</accession>
<feature type="active site" evidence="8">
    <location>
        <position position="33"/>
    </location>
</feature>
<dbReference type="GO" id="GO:0005975">
    <property type="term" value="P:carbohydrate metabolic process"/>
    <property type="evidence" value="ECO:0007669"/>
    <property type="project" value="InterPro"/>
</dbReference>